<feature type="transmembrane region" description="Helical" evidence="6">
    <location>
        <begin position="40"/>
        <end position="66"/>
    </location>
</feature>
<reference evidence="8" key="1">
    <citation type="submission" date="2021-01" db="EMBL/GenBank/DDBJ databases">
        <title>Whole genome shotgun sequence of Planosporangium flavigriseum NBRC 105377.</title>
        <authorList>
            <person name="Komaki H."/>
            <person name="Tamura T."/>
        </authorList>
    </citation>
    <scope>NUCLEOTIDE SEQUENCE</scope>
    <source>
        <strain evidence="8">NBRC 105377</strain>
    </source>
</reference>
<dbReference type="EMBL" id="BONU01000025">
    <property type="protein sequence ID" value="GIG75055.1"/>
    <property type="molecule type" value="Genomic_DNA"/>
</dbReference>
<evidence type="ECO:0000313" key="9">
    <source>
        <dbReference type="Proteomes" id="UP000653674"/>
    </source>
</evidence>
<gene>
    <name evidence="8" type="ORF">Pfl04_34590</name>
</gene>
<comment type="caution">
    <text evidence="8">The sequence shown here is derived from an EMBL/GenBank/DDBJ whole genome shotgun (WGS) entry which is preliminary data.</text>
</comment>
<dbReference type="Pfam" id="PF00150">
    <property type="entry name" value="Cellulase"/>
    <property type="match status" value="1"/>
</dbReference>
<comment type="catalytic activity">
    <reaction evidence="1">
        <text>Endohydrolysis of (1-&gt;4)-beta-D-glucosidic linkages in cellulose, lichenin and cereal beta-D-glucans.</text>
        <dbReference type="EC" id="3.2.1.4"/>
    </reaction>
</comment>
<dbReference type="InterPro" id="IPR017853">
    <property type="entry name" value="GH"/>
</dbReference>
<evidence type="ECO:0000313" key="8">
    <source>
        <dbReference type="EMBL" id="GIG75055.1"/>
    </source>
</evidence>
<comment type="similarity">
    <text evidence="5">Belongs to the glycosyl hydrolase 5 (cellulase A) family.</text>
</comment>
<organism evidence="8 9">
    <name type="scientific">Planosporangium flavigriseum</name>
    <dbReference type="NCBI Taxonomy" id="373681"/>
    <lineage>
        <taxon>Bacteria</taxon>
        <taxon>Bacillati</taxon>
        <taxon>Actinomycetota</taxon>
        <taxon>Actinomycetes</taxon>
        <taxon>Micromonosporales</taxon>
        <taxon>Micromonosporaceae</taxon>
        <taxon>Planosporangium</taxon>
    </lineage>
</organism>
<evidence type="ECO:0000259" key="7">
    <source>
        <dbReference type="Pfam" id="PF00150"/>
    </source>
</evidence>
<keyword evidence="9" id="KW-1185">Reference proteome</keyword>
<dbReference type="AlphaFoldDB" id="A0A8J3LX96"/>
<evidence type="ECO:0000256" key="1">
    <source>
        <dbReference type="ARBA" id="ARBA00000966"/>
    </source>
</evidence>
<evidence type="ECO:0000256" key="2">
    <source>
        <dbReference type="ARBA" id="ARBA00012601"/>
    </source>
</evidence>
<dbReference type="Proteomes" id="UP000653674">
    <property type="component" value="Unassembled WGS sequence"/>
</dbReference>
<keyword evidence="3 5" id="KW-0378">Hydrolase</keyword>
<keyword evidence="6" id="KW-1133">Transmembrane helix</keyword>
<evidence type="ECO:0000256" key="3">
    <source>
        <dbReference type="ARBA" id="ARBA00022801"/>
    </source>
</evidence>
<dbReference type="GO" id="GO:0008810">
    <property type="term" value="F:cellulase activity"/>
    <property type="evidence" value="ECO:0007669"/>
    <property type="project" value="UniProtKB-EC"/>
</dbReference>
<dbReference type="PROSITE" id="PS00659">
    <property type="entry name" value="GLYCOSYL_HYDROL_F5"/>
    <property type="match status" value="1"/>
</dbReference>
<dbReference type="EC" id="3.2.1.4" evidence="2"/>
<proteinExistence type="inferred from homology"/>
<keyword evidence="4 5" id="KW-0326">Glycosidase</keyword>
<evidence type="ECO:0000256" key="5">
    <source>
        <dbReference type="RuleBase" id="RU361153"/>
    </source>
</evidence>
<dbReference type="SUPFAM" id="SSF51445">
    <property type="entry name" value="(Trans)glycosidases"/>
    <property type="match status" value="2"/>
</dbReference>
<dbReference type="InterPro" id="IPR001547">
    <property type="entry name" value="Glyco_hydro_5"/>
</dbReference>
<evidence type="ECO:0000256" key="6">
    <source>
        <dbReference type="SAM" id="Phobius"/>
    </source>
</evidence>
<keyword evidence="6" id="KW-0812">Transmembrane</keyword>
<dbReference type="InterPro" id="IPR018087">
    <property type="entry name" value="Glyco_hydro_5_CS"/>
</dbReference>
<feature type="domain" description="Glycoside hydrolase family 5" evidence="7">
    <location>
        <begin position="213"/>
        <end position="411"/>
    </location>
</feature>
<evidence type="ECO:0000256" key="4">
    <source>
        <dbReference type="ARBA" id="ARBA00023295"/>
    </source>
</evidence>
<dbReference type="PANTHER" id="PTHR34142:SF1">
    <property type="entry name" value="GLYCOSIDE HYDROLASE FAMILY 5 DOMAIN-CONTAINING PROTEIN"/>
    <property type="match status" value="1"/>
</dbReference>
<dbReference type="Gene3D" id="3.20.20.80">
    <property type="entry name" value="Glycosidases"/>
    <property type="match status" value="2"/>
</dbReference>
<sequence length="444" mass="47716">MTTKRIRSRAQEARSLLARYAFVSFREVWLPPSGAQRRRVWCLAASAAYVAAALGLLAVLMIPAGVPLPAVRKVCTSDALEAKAVAGLANFAGWLRRNGTYGFIGEVGWPSNRDSGQWNRLADTWYTAADRIGLPVTAWAAGSWPADYPMAIYRSGPDPATVNVAGPQAAVVERHGSTDRYPRGVNLAYGSFGAGDSNAAFGAGNPGRYGLDYGYEVPATYHDLAARGVRLVRLAVNWERLQPVPFGPLSGDELARVRSAFRQAGQAGLTVLLDLHGYGDFFAGGGSHGQLRRLVLGSPALPTTALADFWQRTAQAVADMPAVVAYGILNEPTRLAAGGRAGARIWERASQQAVDAIRRTGATAAVMISGYLPMGPPAWGQMHPRAWIRDPLGRVAYESHAYFDSDGSGRYLASYADEVRRVDPVPSRCQWLPPLAVQVLPTGR</sequence>
<protein>
    <recommendedName>
        <fullName evidence="2">cellulase</fullName>
        <ecNumber evidence="2">3.2.1.4</ecNumber>
    </recommendedName>
</protein>
<keyword evidence="6" id="KW-0472">Membrane</keyword>
<dbReference type="GO" id="GO:0009251">
    <property type="term" value="P:glucan catabolic process"/>
    <property type="evidence" value="ECO:0007669"/>
    <property type="project" value="TreeGrafter"/>
</dbReference>
<accession>A0A8J3LX96</accession>
<name>A0A8J3LX96_9ACTN</name>
<dbReference type="PANTHER" id="PTHR34142">
    <property type="entry name" value="ENDO-BETA-1,4-GLUCANASE A"/>
    <property type="match status" value="1"/>
</dbReference>